<feature type="non-terminal residue" evidence="1">
    <location>
        <position position="1"/>
    </location>
</feature>
<reference evidence="1" key="1">
    <citation type="submission" date="2023-10" db="EMBL/GenBank/DDBJ databases">
        <title>Genome assembly of Pristionchus species.</title>
        <authorList>
            <person name="Yoshida K."/>
            <person name="Sommer R.J."/>
        </authorList>
    </citation>
    <scope>NUCLEOTIDE SEQUENCE</scope>
    <source>
        <strain evidence="1">RS0144</strain>
    </source>
</reference>
<dbReference type="AlphaFoldDB" id="A0AAV5SRM4"/>
<proteinExistence type="predicted"/>
<keyword evidence="2" id="KW-1185">Reference proteome</keyword>
<dbReference type="Gene3D" id="3.90.550.50">
    <property type="match status" value="1"/>
</dbReference>
<comment type="caution">
    <text evidence="1">The sequence shown here is derived from an EMBL/GenBank/DDBJ whole genome shotgun (WGS) entry which is preliminary data.</text>
</comment>
<evidence type="ECO:0000313" key="1">
    <source>
        <dbReference type="EMBL" id="GMS83263.1"/>
    </source>
</evidence>
<dbReference type="EMBL" id="BTSX01000002">
    <property type="protein sequence ID" value="GMS83263.1"/>
    <property type="molecule type" value="Genomic_DNA"/>
</dbReference>
<evidence type="ECO:0000313" key="2">
    <source>
        <dbReference type="Proteomes" id="UP001432027"/>
    </source>
</evidence>
<sequence length="251" mass="27668">VEESSAGAEIHVPKPGPIALSDVRWTSANIGEEEKEKKRSLTDGHPTVACVLHARRSRLQQVLATSQTWLPTCDFHALISFGEIAEQLKSFPQARFTHPSGGLEKCFDRIALNLSTTLFPHADWHFLASDDSFVMVDRLREWLRQQKASGASYLDISSDGRPALLISDEAIGSLNITECDQTAIVAVGSLLKRSDLSSLPSVDSMNRPIILRGETRSKMAVNLSLSPHLSIVQRVSPSEMTLMHHIHTPQT</sequence>
<accession>A0AAV5SRM4</accession>
<evidence type="ECO:0008006" key="3">
    <source>
        <dbReference type="Google" id="ProtNLM"/>
    </source>
</evidence>
<protein>
    <recommendedName>
        <fullName evidence="3">Hexosyltransferase</fullName>
    </recommendedName>
</protein>
<name>A0AAV5SRM4_9BILA</name>
<organism evidence="1 2">
    <name type="scientific">Pristionchus entomophagus</name>
    <dbReference type="NCBI Taxonomy" id="358040"/>
    <lineage>
        <taxon>Eukaryota</taxon>
        <taxon>Metazoa</taxon>
        <taxon>Ecdysozoa</taxon>
        <taxon>Nematoda</taxon>
        <taxon>Chromadorea</taxon>
        <taxon>Rhabditida</taxon>
        <taxon>Rhabditina</taxon>
        <taxon>Diplogasteromorpha</taxon>
        <taxon>Diplogasteroidea</taxon>
        <taxon>Neodiplogasteridae</taxon>
        <taxon>Pristionchus</taxon>
    </lineage>
</organism>
<dbReference type="Proteomes" id="UP001432027">
    <property type="component" value="Unassembled WGS sequence"/>
</dbReference>
<gene>
    <name evidence="1" type="ORF">PENTCL1PPCAC_5438</name>
</gene>